<evidence type="ECO:0000259" key="4">
    <source>
        <dbReference type="Pfam" id="PF13460"/>
    </source>
</evidence>
<comment type="similarity">
    <text evidence="1">Belongs to the NmrA-type oxidoreductase family. Isoflavone reductase subfamily.</text>
</comment>
<reference evidence="5" key="1">
    <citation type="submission" date="2023-02" db="EMBL/GenBank/DDBJ databases">
        <title>Colletotrichum kahawae CIFC_Que2 genome sequencing and assembly.</title>
        <authorList>
            <person name="Baroncelli R."/>
        </authorList>
    </citation>
    <scope>NUCLEOTIDE SEQUENCE</scope>
    <source>
        <strain evidence="5">CIFC_Que2</strain>
    </source>
</reference>
<evidence type="ECO:0000256" key="3">
    <source>
        <dbReference type="ARBA" id="ARBA00023002"/>
    </source>
</evidence>
<keyword evidence="2" id="KW-0521">NADP</keyword>
<dbReference type="EMBL" id="VYYT01000422">
    <property type="protein sequence ID" value="KAK2736516.1"/>
    <property type="molecule type" value="Genomic_DNA"/>
</dbReference>
<accession>A0AAD9Y5P7</accession>
<dbReference type="InterPro" id="IPR016040">
    <property type="entry name" value="NAD(P)-bd_dom"/>
</dbReference>
<dbReference type="PANTHER" id="PTHR47706">
    <property type="entry name" value="NMRA-LIKE FAMILY PROTEIN"/>
    <property type="match status" value="1"/>
</dbReference>
<dbReference type="AlphaFoldDB" id="A0AAD9Y5P7"/>
<comment type="caution">
    <text evidence="5">The sequence shown here is derived from an EMBL/GenBank/DDBJ whole genome shotgun (WGS) entry which is preliminary data.</text>
</comment>
<dbReference type="SUPFAM" id="SSF51735">
    <property type="entry name" value="NAD(P)-binding Rossmann-fold domains"/>
    <property type="match status" value="1"/>
</dbReference>
<dbReference type="Pfam" id="PF13460">
    <property type="entry name" value="NAD_binding_10"/>
    <property type="match status" value="1"/>
</dbReference>
<sequence>MSIVVGIAGISAKLAQCVTKALQKYPGVKIKGFCRSLEKMPPSALQKYNLELIQGNFDDEVAVQKFVRGTDVVICCYFGGPEVMTLGQKILIDACAKEGVSRYIPSDFAVDYTKIPDDELFPKDSTKIIKNYLSEKGVAGVHILVGGLMETFWSDYFEIYDADTQTASYWGTGEEKWDLTSFETAAAYTAALAVDKEAVGIFRFRGDFKSIFEIKQAYDKVYQSPLRLKRLGSLADLYNTVKDIHKKDPGNLSAWGPKAFIYWCTNGVAHLGDELDYNKYPYIVPTSVEEFLRARKKTNVAIAYQEIGL</sequence>
<dbReference type="Gene3D" id="3.90.25.10">
    <property type="entry name" value="UDP-galactose 4-epimerase, domain 1"/>
    <property type="match status" value="1"/>
</dbReference>
<dbReference type="GO" id="GO:0016491">
    <property type="term" value="F:oxidoreductase activity"/>
    <property type="evidence" value="ECO:0007669"/>
    <property type="project" value="UniProtKB-KW"/>
</dbReference>
<evidence type="ECO:0000256" key="1">
    <source>
        <dbReference type="ARBA" id="ARBA00005725"/>
    </source>
</evidence>
<dbReference type="PANTHER" id="PTHR47706:SF9">
    <property type="entry name" value="NMRA-LIKE DOMAIN-CONTAINING PROTEIN-RELATED"/>
    <property type="match status" value="1"/>
</dbReference>
<keyword evidence="3" id="KW-0560">Oxidoreductase</keyword>
<dbReference type="Proteomes" id="UP001281614">
    <property type="component" value="Unassembled WGS sequence"/>
</dbReference>
<evidence type="ECO:0000313" key="5">
    <source>
        <dbReference type="EMBL" id="KAK2736516.1"/>
    </source>
</evidence>
<protein>
    <submittedName>
        <fullName evidence="5">NmrA-like family protein</fullName>
    </submittedName>
</protein>
<dbReference type="InterPro" id="IPR051609">
    <property type="entry name" value="NmrA/Isoflavone_reductase-like"/>
</dbReference>
<gene>
    <name evidence="5" type="ORF">CKAH01_07716</name>
</gene>
<feature type="domain" description="NAD(P)-binding" evidence="4">
    <location>
        <begin position="12"/>
        <end position="140"/>
    </location>
</feature>
<name>A0AAD9Y5P7_COLKA</name>
<dbReference type="Gene3D" id="3.40.50.720">
    <property type="entry name" value="NAD(P)-binding Rossmann-like Domain"/>
    <property type="match status" value="1"/>
</dbReference>
<evidence type="ECO:0000313" key="6">
    <source>
        <dbReference type="Proteomes" id="UP001281614"/>
    </source>
</evidence>
<keyword evidence="6" id="KW-1185">Reference proteome</keyword>
<proteinExistence type="inferred from homology"/>
<evidence type="ECO:0000256" key="2">
    <source>
        <dbReference type="ARBA" id="ARBA00022857"/>
    </source>
</evidence>
<dbReference type="InterPro" id="IPR036291">
    <property type="entry name" value="NAD(P)-bd_dom_sf"/>
</dbReference>
<organism evidence="5 6">
    <name type="scientific">Colletotrichum kahawae</name>
    <name type="common">Coffee berry disease fungus</name>
    <dbReference type="NCBI Taxonomy" id="34407"/>
    <lineage>
        <taxon>Eukaryota</taxon>
        <taxon>Fungi</taxon>
        <taxon>Dikarya</taxon>
        <taxon>Ascomycota</taxon>
        <taxon>Pezizomycotina</taxon>
        <taxon>Sordariomycetes</taxon>
        <taxon>Hypocreomycetidae</taxon>
        <taxon>Glomerellales</taxon>
        <taxon>Glomerellaceae</taxon>
        <taxon>Colletotrichum</taxon>
        <taxon>Colletotrichum gloeosporioides species complex</taxon>
    </lineage>
</organism>